<evidence type="ECO:0000256" key="2">
    <source>
        <dbReference type="ARBA" id="ARBA00022692"/>
    </source>
</evidence>
<evidence type="ECO:0000256" key="4">
    <source>
        <dbReference type="ARBA" id="ARBA00023136"/>
    </source>
</evidence>
<organism evidence="6 7">
    <name type="scientific">Gossypium gossypioides</name>
    <name type="common">Mexican cotton</name>
    <name type="synonym">Selera gossypioides</name>
    <dbReference type="NCBI Taxonomy" id="34282"/>
    <lineage>
        <taxon>Eukaryota</taxon>
        <taxon>Viridiplantae</taxon>
        <taxon>Streptophyta</taxon>
        <taxon>Embryophyta</taxon>
        <taxon>Tracheophyta</taxon>
        <taxon>Spermatophyta</taxon>
        <taxon>Magnoliopsida</taxon>
        <taxon>eudicotyledons</taxon>
        <taxon>Gunneridae</taxon>
        <taxon>Pentapetalae</taxon>
        <taxon>rosids</taxon>
        <taxon>malvids</taxon>
        <taxon>Malvales</taxon>
        <taxon>Malvaceae</taxon>
        <taxon>Malvoideae</taxon>
        <taxon>Gossypium</taxon>
    </lineage>
</organism>
<dbReference type="GO" id="GO:0016020">
    <property type="term" value="C:membrane"/>
    <property type="evidence" value="ECO:0007669"/>
    <property type="project" value="UniProtKB-SubCell"/>
</dbReference>
<comment type="subcellular location">
    <subcellularLocation>
        <location evidence="1">Membrane</location>
        <topology evidence="1">Multi-pass membrane protein</topology>
    </subcellularLocation>
</comment>
<keyword evidence="3 5" id="KW-1133">Transmembrane helix</keyword>
<name>A0A7J9C3P7_GOSGO</name>
<keyword evidence="2 5" id="KW-0812">Transmembrane</keyword>
<dbReference type="PANTHER" id="PTHR47002:SF2">
    <property type="entry name" value="AQUAPORIN AQPAE.A-LIKE"/>
    <property type="match status" value="1"/>
</dbReference>
<dbReference type="SUPFAM" id="SSF81338">
    <property type="entry name" value="Aquaporin-like"/>
    <property type="match status" value="1"/>
</dbReference>
<dbReference type="PANTHER" id="PTHR47002">
    <property type="entry name" value="AQUAPORIN-LIKE"/>
    <property type="match status" value="1"/>
</dbReference>
<dbReference type="AlphaFoldDB" id="A0A7J9C3P7"/>
<keyword evidence="7" id="KW-1185">Reference proteome</keyword>
<sequence length="79" mass="8694">MLLNCQVWRASLAELHGTAVLVFAVVSSHETQTKTPHLIMSFLIAVTITVLLLATFPFPVGTSILLLALRPHLPELFPF</sequence>
<accession>A0A7J9C3P7</accession>
<feature type="non-terminal residue" evidence="6">
    <location>
        <position position="79"/>
    </location>
</feature>
<evidence type="ECO:0000256" key="5">
    <source>
        <dbReference type="SAM" id="Phobius"/>
    </source>
</evidence>
<evidence type="ECO:0000313" key="7">
    <source>
        <dbReference type="Proteomes" id="UP000593579"/>
    </source>
</evidence>
<evidence type="ECO:0000256" key="3">
    <source>
        <dbReference type="ARBA" id="ARBA00022989"/>
    </source>
</evidence>
<evidence type="ECO:0000256" key="1">
    <source>
        <dbReference type="ARBA" id="ARBA00004141"/>
    </source>
</evidence>
<keyword evidence="4 5" id="KW-0472">Membrane</keyword>
<evidence type="ECO:0000313" key="6">
    <source>
        <dbReference type="EMBL" id="MBA0743103.1"/>
    </source>
</evidence>
<gene>
    <name evidence="6" type="ORF">Gogos_005822</name>
</gene>
<reference evidence="6 7" key="1">
    <citation type="journal article" date="2019" name="Genome Biol. Evol.">
        <title>Insights into the evolution of the New World diploid cottons (Gossypium, subgenus Houzingenia) based on genome sequencing.</title>
        <authorList>
            <person name="Grover C.E."/>
            <person name="Arick M.A. 2nd"/>
            <person name="Thrash A."/>
            <person name="Conover J.L."/>
            <person name="Sanders W.S."/>
            <person name="Peterson D.G."/>
            <person name="Frelichowski J.E."/>
            <person name="Scheffler J.A."/>
            <person name="Scheffler B.E."/>
            <person name="Wendel J.F."/>
        </authorList>
    </citation>
    <scope>NUCLEOTIDE SEQUENCE [LARGE SCALE GENOMIC DNA]</scope>
    <source>
        <strain evidence="6">5</strain>
        <tissue evidence="6">Leaf</tissue>
    </source>
</reference>
<protein>
    <submittedName>
        <fullName evidence="6">Uncharacterized protein</fullName>
    </submittedName>
</protein>
<dbReference type="EMBL" id="JABEZY010000008">
    <property type="protein sequence ID" value="MBA0743103.1"/>
    <property type="molecule type" value="Genomic_DNA"/>
</dbReference>
<comment type="caution">
    <text evidence="6">The sequence shown here is derived from an EMBL/GenBank/DDBJ whole genome shotgun (WGS) entry which is preliminary data.</text>
</comment>
<dbReference type="Proteomes" id="UP000593579">
    <property type="component" value="Unassembled WGS sequence"/>
</dbReference>
<dbReference type="InterPro" id="IPR023271">
    <property type="entry name" value="Aquaporin-like"/>
</dbReference>
<dbReference type="OrthoDB" id="10485963at2759"/>
<proteinExistence type="predicted"/>
<feature type="transmembrane region" description="Helical" evidence="5">
    <location>
        <begin position="38"/>
        <end position="69"/>
    </location>
</feature>